<sequence length="67" mass="7901">MDIRPRTCRFLVGDREQPIFIQNLPRAIKFCAWRIHKDSFFEVVFLRRLSDAVARGTVNSHAIIWGE</sequence>
<evidence type="ECO:0000313" key="2">
    <source>
        <dbReference type="Proteomes" id="UP000324800"/>
    </source>
</evidence>
<organism evidence="1 2">
    <name type="scientific">Streblomastix strix</name>
    <dbReference type="NCBI Taxonomy" id="222440"/>
    <lineage>
        <taxon>Eukaryota</taxon>
        <taxon>Metamonada</taxon>
        <taxon>Preaxostyla</taxon>
        <taxon>Oxymonadida</taxon>
        <taxon>Streblomastigidae</taxon>
        <taxon>Streblomastix</taxon>
    </lineage>
</organism>
<proteinExistence type="predicted"/>
<protein>
    <submittedName>
        <fullName evidence="1">Uncharacterized protein</fullName>
    </submittedName>
</protein>
<evidence type="ECO:0000313" key="1">
    <source>
        <dbReference type="EMBL" id="KAA6337632.1"/>
    </source>
</evidence>
<dbReference type="Proteomes" id="UP000324800">
    <property type="component" value="Unassembled WGS sequence"/>
</dbReference>
<reference evidence="1 2" key="1">
    <citation type="submission" date="2019-03" db="EMBL/GenBank/DDBJ databases">
        <title>Single cell metagenomics reveals metabolic interactions within the superorganism composed of flagellate Streblomastix strix and complex community of Bacteroidetes bacteria on its surface.</title>
        <authorList>
            <person name="Treitli S.C."/>
            <person name="Kolisko M."/>
            <person name="Husnik F."/>
            <person name="Keeling P."/>
            <person name="Hampl V."/>
        </authorList>
    </citation>
    <scope>NUCLEOTIDE SEQUENCE [LARGE SCALE GENOMIC DNA]</scope>
    <source>
        <strain evidence="1">ST1C</strain>
    </source>
</reference>
<dbReference type="EMBL" id="SNRW01041389">
    <property type="protein sequence ID" value="KAA6337632.1"/>
    <property type="molecule type" value="Genomic_DNA"/>
</dbReference>
<dbReference type="AlphaFoldDB" id="A0A5J4RVY1"/>
<comment type="caution">
    <text evidence="1">The sequence shown here is derived from an EMBL/GenBank/DDBJ whole genome shotgun (WGS) entry which is preliminary data.</text>
</comment>
<name>A0A5J4RVY1_9EUKA</name>
<accession>A0A5J4RVY1</accession>
<gene>
    <name evidence="1" type="ORF">EZS28_052771</name>
</gene>